<feature type="region of interest" description="Disordered" evidence="1">
    <location>
        <begin position="267"/>
        <end position="304"/>
    </location>
</feature>
<feature type="compositionally biased region" description="Polar residues" evidence="1">
    <location>
        <begin position="267"/>
        <end position="276"/>
    </location>
</feature>
<evidence type="ECO:0000259" key="2">
    <source>
        <dbReference type="Pfam" id="PF14267"/>
    </source>
</evidence>
<organism evidence="3 4">
    <name type="scientific">Streptomyces bangladeshensis</name>
    <dbReference type="NCBI Taxonomy" id="295352"/>
    <lineage>
        <taxon>Bacteria</taxon>
        <taxon>Bacillati</taxon>
        <taxon>Actinomycetota</taxon>
        <taxon>Actinomycetes</taxon>
        <taxon>Kitasatosporales</taxon>
        <taxon>Streptomycetaceae</taxon>
        <taxon>Streptomyces</taxon>
    </lineage>
</organism>
<gene>
    <name evidence="3" type="ORF">GCM10009787_40260</name>
</gene>
<dbReference type="InterPro" id="IPR025579">
    <property type="entry name" value="DUF4357"/>
</dbReference>
<reference evidence="4" key="1">
    <citation type="journal article" date="2019" name="Int. J. Syst. Evol. Microbiol.">
        <title>The Global Catalogue of Microorganisms (GCM) 10K type strain sequencing project: providing services to taxonomists for standard genome sequencing and annotation.</title>
        <authorList>
            <consortium name="The Broad Institute Genomics Platform"/>
            <consortium name="The Broad Institute Genome Sequencing Center for Infectious Disease"/>
            <person name="Wu L."/>
            <person name="Ma J."/>
        </authorList>
    </citation>
    <scope>NUCLEOTIDE SEQUENCE [LARGE SCALE GENOMIC DNA]</scope>
    <source>
        <strain evidence="4">JCM 14924</strain>
    </source>
</reference>
<proteinExistence type="predicted"/>
<dbReference type="RefSeq" id="WP_059254296.1">
    <property type="nucleotide sequence ID" value="NZ_BAAAOQ010000013.1"/>
</dbReference>
<evidence type="ECO:0000313" key="4">
    <source>
        <dbReference type="Proteomes" id="UP001501391"/>
    </source>
</evidence>
<name>A0ABP5NIK5_9ACTN</name>
<sequence>MTARTRGASIRIFLIDGTPQGLRLIERIGWTGCCLSFSRADYDRARQRAELKRSGVYVLVGADPDGVRPTRVYVGEGEEVRVRIDSHIREKDFWSSGFVLSTKDDSLNKAHIRYLEARLIAMARTARIAALDNGTNPDALGRLSEPETADMEAYLDEALILLPLLGVTAFEIYDEPEASAVMPVTKDDQAQIAGKRYLLKTQLTEAEGYSDARGFAVLAGALARKETKVMHPGYRRIREELVAEGVLADENDQQYRLSRTFIFDSPSSAASVLSGGSKNGRTEWRDERGRTIKDNEEATAASPA</sequence>
<protein>
    <submittedName>
        <fullName evidence="3">GIY-YIG nuclease family protein</fullName>
    </submittedName>
</protein>
<evidence type="ECO:0000256" key="1">
    <source>
        <dbReference type="SAM" id="MobiDB-lite"/>
    </source>
</evidence>
<dbReference type="Pfam" id="PF14267">
    <property type="entry name" value="DUF4357"/>
    <property type="match status" value="1"/>
</dbReference>
<keyword evidence="4" id="KW-1185">Reference proteome</keyword>
<dbReference type="Proteomes" id="UP001501391">
    <property type="component" value="Unassembled WGS sequence"/>
</dbReference>
<dbReference type="CDD" id="cd10447">
    <property type="entry name" value="GIY-YIG_unchar_2"/>
    <property type="match status" value="1"/>
</dbReference>
<comment type="caution">
    <text evidence="3">The sequence shown here is derived from an EMBL/GenBank/DDBJ whole genome shotgun (WGS) entry which is preliminary data.</text>
</comment>
<dbReference type="EMBL" id="BAAAOQ010000013">
    <property type="protein sequence ID" value="GAA2198276.1"/>
    <property type="molecule type" value="Genomic_DNA"/>
</dbReference>
<accession>A0ABP5NIK5</accession>
<evidence type="ECO:0000313" key="3">
    <source>
        <dbReference type="EMBL" id="GAA2198276.1"/>
    </source>
</evidence>
<feature type="domain" description="DUF4357" evidence="2">
    <location>
        <begin position="238"/>
        <end position="291"/>
    </location>
</feature>
<feature type="compositionally biased region" description="Basic and acidic residues" evidence="1">
    <location>
        <begin position="280"/>
        <end position="296"/>
    </location>
</feature>